<evidence type="ECO:0000313" key="3">
    <source>
        <dbReference type="Proteomes" id="UP000606194"/>
    </source>
</evidence>
<sequence length="396" mass="44972">MSDQSPEGMLPVDVDSGESEEDVIDRLTAARASISATDWTIETIVTQMRKGRIDLNPKFQRRAAWTNPTKSRFIESAILSYPIPQIVLAEKPERPGHYFVIDGKQRLLALRQFYAGEGLDKDVDFEPFKITGTSILESVRGYDIKKLENQRVDLFDAFENHTIRTVSIKGWESEDFLYTLFLRLNTGSVPLSPQELRQALVPGEFVNFVDEQSGVSPGLQHLLGNKGPDRRMIDAEMLVRYFGFQNSPVKYRGNLKDFLDKTCVHFNKFWSSSQRDIIGQLSDLERAIDVARQIFSDEGACHKWSGVRWERSLNRAVFDVQVNAFTDARVRDIALGRAPEVNAAFKRLCVENDRFVAAVTSTTKSIDATRNRFDIWNSTLEEILGVAPRRPACLDD</sequence>
<dbReference type="Pfam" id="PF03235">
    <property type="entry name" value="GmrSD_N"/>
    <property type="match status" value="1"/>
</dbReference>
<reference evidence="2" key="2">
    <citation type="submission" date="2020-09" db="EMBL/GenBank/DDBJ databases">
        <authorList>
            <person name="Sun Q."/>
            <person name="Ohkuma M."/>
        </authorList>
    </citation>
    <scope>NUCLEOTIDE SEQUENCE</scope>
    <source>
        <strain evidence="2">JCM 4386</strain>
    </source>
</reference>
<name>A0A918L0Y6_9ACTN</name>
<comment type="caution">
    <text evidence="2">The sequence shown here is derived from an EMBL/GenBank/DDBJ whole genome shotgun (WGS) entry which is preliminary data.</text>
</comment>
<evidence type="ECO:0000313" key="2">
    <source>
        <dbReference type="EMBL" id="GGR67292.1"/>
    </source>
</evidence>
<dbReference type="PANTHER" id="PTHR39639">
    <property type="entry name" value="CHROMOSOME 16, WHOLE GENOME SHOTGUN SEQUENCE"/>
    <property type="match status" value="1"/>
</dbReference>
<proteinExistence type="predicted"/>
<dbReference type="AlphaFoldDB" id="A0A918L0Y6"/>
<accession>A0A918L0Y6</accession>
<keyword evidence="3" id="KW-1185">Reference proteome</keyword>
<evidence type="ECO:0000259" key="1">
    <source>
        <dbReference type="Pfam" id="PF03235"/>
    </source>
</evidence>
<dbReference type="RefSeq" id="WP_190147306.1">
    <property type="nucleotide sequence ID" value="NZ_BMTL01000001.1"/>
</dbReference>
<dbReference type="InterPro" id="IPR004919">
    <property type="entry name" value="GmrSD_N"/>
</dbReference>
<organism evidence="2 3">
    <name type="scientific">Streptomyces humidus</name>
    <dbReference type="NCBI Taxonomy" id="52259"/>
    <lineage>
        <taxon>Bacteria</taxon>
        <taxon>Bacillati</taxon>
        <taxon>Actinomycetota</taxon>
        <taxon>Actinomycetes</taxon>
        <taxon>Kitasatosporales</taxon>
        <taxon>Streptomycetaceae</taxon>
        <taxon>Streptomyces</taxon>
    </lineage>
</organism>
<dbReference type="PANTHER" id="PTHR39639:SF1">
    <property type="entry name" value="DUF262 DOMAIN-CONTAINING PROTEIN"/>
    <property type="match status" value="1"/>
</dbReference>
<gene>
    <name evidence="2" type="ORF">GCM10010269_02560</name>
</gene>
<protein>
    <recommendedName>
        <fullName evidence="1">GmrSD restriction endonucleases N-terminal domain-containing protein</fullName>
    </recommendedName>
</protein>
<dbReference type="EMBL" id="BMTL01000001">
    <property type="protein sequence ID" value="GGR67292.1"/>
    <property type="molecule type" value="Genomic_DNA"/>
</dbReference>
<reference evidence="2" key="1">
    <citation type="journal article" date="2014" name="Int. J. Syst. Evol. Microbiol.">
        <title>Complete genome sequence of Corynebacterium casei LMG S-19264T (=DSM 44701T), isolated from a smear-ripened cheese.</title>
        <authorList>
            <consortium name="US DOE Joint Genome Institute (JGI-PGF)"/>
            <person name="Walter F."/>
            <person name="Albersmeier A."/>
            <person name="Kalinowski J."/>
            <person name="Ruckert C."/>
        </authorList>
    </citation>
    <scope>NUCLEOTIDE SEQUENCE</scope>
    <source>
        <strain evidence="2">JCM 4386</strain>
    </source>
</reference>
<dbReference type="Proteomes" id="UP000606194">
    <property type="component" value="Unassembled WGS sequence"/>
</dbReference>
<feature type="domain" description="GmrSD restriction endonucleases N-terminal" evidence="1">
    <location>
        <begin position="42"/>
        <end position="200"/>
    </location>
</feature>